<gene>
    <name evidence="2" type="ORF">GN958_ATG13416</name>
</gene>
<sequence length="127" mass="13463">MRGESDGVCTPGESATSSCESRHPETELGSEPMGKPAAYSAAQRQITAPPLGLVSTSTSSSRITSDVQDGALPDETYIPDDIEFSDAAESKVDAKPDERSDTLNNFDGETFLDALRSEDLFEPASSD</sequence>
<feature type="compositionally biased region" description="Low complexity" evidence="1">
    <location>
        <begin position="55"/>
        <end position="65"/>
    </location>
</feature>
<accession>A0A8S9UDL9</accession>
<feature type="compositionally biased region" description="Acidic residues" evidence="1">
    <location>
        <begin position="77"/>
        <end position="86"/>
    </location>
</feature>
<reference evidence="2" key="1">
    <citation type="submission" date="2020-03" db="EMBL/GenBank/DDBJ databases">
        <title>Hybrid Assembly of Korean Phytophthora infestans isolates.</title>
        <authorList>
            <person name="Prokchorchik M."/>
            <person name="Lee Y."/>
            <person name="Seo J."/>
            <person name="Cho J.-H."/>
            <person name="Park Y.-E."/>
            <person name="Jang D.-C."/>
            <person name="Im J.-S."/>
            <person name="Choi J.-G."/>
            <person name="Park H.-J."/>
            <person name="Lee G.-B."/>
            <person name="Lee Y.-G."/>
            <person name="Hong S.-Y."/>
            <person name="Cho K."/>
            <person name="Sohn K.H."/>
        </authorList>
    </citation>
    <scope>NUCLEOTIDE SEQUENCE</scope>
    <source>
        <strain evidence="2">KR_2_A2</strain>
    </source>
</reference>
<evidence type="ECO:0000313" key="2">
    <source>
        <dbReference type="EMBL" id="KAF4137359.1"/>
    </source>
</evidence>
<name>A0A8S9UDL9_PHYIN</name>
<dbReference type="Proteomes" id="UP000704712">
    <property type="component" value="Unassembled WGS sequence"/>
</dbReference>
<organism evidence="2 3">
    <name type="scientific">Phytophthora infestans</name>
    <name type="common">Potato late blight agent</name>
    <name type="synonym">Botrytis infestans</name>
    <dbReference type="NCBI Taxonomy" id="4787"/>
    <lineage>
        <taxon>Eukaryota</taxon>
        <taxon>Sar</taxon>
        <taxon>Stramenopiles</taxon>
        <taxon>Oomycota</taxon>
        <taxon>Peronosporomycetes</taxon>
        <taxon>Peronosporales</taxon>
        <taxon>Peronosporaceae</taxon>
        <taxon>Phytophthora</taxon>
    </lineage>
</organism>
<dbReference type="EMBL" id="JAACNO010001828">
    <property type="protein sequence ID" value="KAF4137359.1"/>
    <property type="molecule type" value="Genomic_DNA"/>
</dbReference>
<evidence type="ECO:0000256" key="1">
    <source>
        <dbReference type="SAM" id="MobiDB-lite"/>
    </source>
</evidence>
<feature type="region of interest" description="Disordered" evidence="1">
    <location>
        <begin position="1"/>
        <end position="105"/>
    </location>
</feature>
<feature type="compositionally biased region" description="Basic and acidic residues" evidence="1">
    <location>
        <begin position="88"/>
        <end position="101"/>
    </location>
</feature>
<evidence type="ECO:0000313" key="3">
    <source>
        <dbReference type="Proteomes" id="UP000704712"/>
    </source>
</evidence>
<dbReference type="AlphaFoldDB" id="A0A8S9UDL9"/>
<protein>
    <submittedName>
        <fullName evidence="2">Uncharacterized protein</fullName>
    </submittedName>
</protein>
<proteinExistence type="predicted"/>
<comment type="caution">
    <text evidence="2">The sequence shown here is derived from an EMBL/GenBank/DDBJ whole genome shotgun (WGS) entry which is preliminary data.</text>
</comment>